<protein>
    <submittedName>
        <fullName evidence="3">Pilus assembly protein CpaF</fullName>
    </submittedName>
</protein>
<accession>A0A366JNI9</accession>
<dbReference type="Gene3D" id="3.40.50.300">
    <property type="entry name" value="P-loop containing nucleotide triphosphate hydrolases"/>
    <property type="match status" value="1"/>
</dbReference>
<dbReference type="AlphaFoldDB" id="A0A366JNI9"/>
<dbReference type="PANTHER" id="PTHR30486:SF6">
    <property type="entry name" value="TYPE IV PILUS RETRACTATION ATPASE PILT"/>
    <property type="match status" value="1"/>
</dbReference>
<dbReference type="PANTHER" id="PTHR30486">
    <property type="entry name" value="TWITCHING MOTILITY PROTEIN PILT"/>
    <property type="match status" value="1"/>
</dbReference>
<evidence type="ECO:0000313" key="4">
    <source>
        <dbReference type="Proteomes" id="UP000252731"/>
    </source>
</evidence>
<dbReference type="RefSeq" id="WP_243856258.1">
    <property type="nucleotide sequence ID" value="NZ_QNSF01000017.1"/>
</dbReference>
<keyword evidence="4" id="KW-1185">Reference proteome</keyword>
<sequence length="508" mass="59516">MKQIEMELGVEKEFSSSDWLAETVQKKGLKVNYITTFARKRSFKDICQKVREQLNDIIVDESVSEFNREKGKDLDEVHYNENIWLERQHKAVIGDAQAMSYFITKINEVLQTENITTNEYPRFYDSLAEAIFHEVWGVSILHKWDKLPNSEAAVIRGKELWLDIDGQFKKQIEEFENVEAVERIKRAFTMRVKDAVINEQTPELEIEREDGSRITMIQRPRGKENYIMFRRFVVKNMSLEEQANLGTILEDDIPLFRALSRVMANTIFAGRVRSAKSTFMKSMLRERDSSYVAAVMEKHFELDLSKQFKDRLIFEIQAKEGDLHHAVPRLLRMEHDYIIVGEIRSLETEGYLQACERGERGAFSTYHLTSVENVAPQITRHILDEFPNRNFANELERVARNIDIIVTMSADRDRRRKRVIGVTEIIWDEDKRAHRTQDLVRYSPVTDKYYYSSNITKDLLTLMAAESLEDTKILIKHLKDKEKKSPMKDYLKIKDQIIDTLLGENLDG</sequence>
<proteinExistence type="inferred from homology"/>
<dbReference type="InterPro" id="IPR027417">
    <property type="entry name" value="P-loop_NTPase"/>
</dbReference>
<dbReference type="Proteomes" id="UP000252731">
    <property type="component" value="Unassembled WGS sequence"/>
</dbReference>
<evidence type="ECO:0000313" key="3">
    <source>
        <dbReference type="EMBL" id="RBP87900.1"/>
    </source>
</evidence>
<evidence type="ECO:0000256" key="1">
    <source>
        <dbReference type="ARBA" id="ARBA00006611"/>
    </source>
</evidence>
<dbReference type="EMBL" id="QNSF01000017">
    <property type="protein sequence ID" value="RBP87900.1"/>
    <property type="molecule type" value="Genomic_DNA"/>
</dbReference>
<reference evidence="3 4" key="1">
    <citation type="submission" date="2018-06" db="EMBL/GenBank/DDBJ databases">
        <title>Freshwater and sediment microbial communities from various areas in North America, analyzing microbe dynamics in response to fracking.</title>
        <authorList>
            <person name="Lamendella R."/>
        </authorList>
    </citation>
    <scope>NUCLEOTIDE SEQUENCE [LARGE SCALE GENOMIC DNA]</scope>
    <source>
        <strain evidence="3 4">14_TX</strain>
    </source>
</reference>
<feature type="domain" description="Bacterial type II secretion system protein E" evidence="2">
    <location>
        <begin position="216"/>
        <end position="374"/>
    </location>
</feature>
<evidence type="ECO:0000259" key="2">
    <source>
        <dbReference type="Pfam" id="PF00437"/>
    </source>
</evidence>
<dbReference type="Pfam" id="PF00437">
    <property type="entry name" value="T2SSE"/>
    <property type="match status" value="1"/>
</dbReference>
<comment type="similarity">
    <text evidence="1">Belongs to the GSP E family.</text>
</comment>
<dbReference type="GO" id="GO:0016887">
    <property type="term" value="F:ATP hydrolysis activity"/>
    <property type="evidence" value="ECO:0007669"/>
    <property type="project" value="InterPro"/>
</dbReference>
<organism evidence="3 4">
    <name type="scientific">Cytobacillus firmus</name>
    <name type="common">Bacillus firmus</name>
    <dbReference type="NCBI Taxonomy" id="1399"/>
    <lineage>
        <taxon>Bacteria</taxon>
        <taxon>Bacillati</taxon>
        <taxon>Bacillota</taxon>
        <taxon>Bacilli</taxon>
        <taxon>Bacillales</taxon>
        <taxon>Bacillaceae</taxon>
        <taxon>Cytobacillus</taxon>
    </lineage>
</organism>
<dbReference type="InterPro" id="IPR050921">
    <property type="entry name" value="T4SS_GSP_E_ATPase"/>
</dbReference>
<dbReference type="SUPFAM" id="SSF52540">
    <property type="entry name" value="P-loop containing nucleoside triphosphate hydrolases"/>
    <property type="match status" value="1"/>
</dbReference>
<comment type="caution">
    <text evidence="3">The sequence shown here is derived from an EMBL/GenBank/DDBJ whole genome shotgun (WGS) entry which is preliminary data.</text>
</comment>
<dbReference type="InterPro" id="IPR001482">
    <property type="entry name" value="T2SS/T4SS_dom"/>
</dbReference>
<name>A0A366JNI9_CYTFI</name>
<gene>
    <name evidence="3" type="ORF">DFO70_11791</name>
</gene>